<reference evidence="2" key="1">
    <citation type="submission" date="2020-08" db="EMBL/GenBank/DDBJ databases">
        <title>Genomic Encyclopedia of Type Strains, Phase IV (KMG-IV): sequencing the most valuable type-strain genomes for metagenomic binning, comparative biology and taxonomic classification.</title>
        <authorList>
            <person name="Goeker M."/>
        </authorList>
    </citation>
    <scope>NUCLEOTIDE SEQUENCE [LARGE SCALE GENOMIC DNA]</scope>
    <source>
        <strain evidence="2">DSM 105040</strain>
    </source>
</reference>
<dbReference type="RefSeq" id="WP_054538521.1">
    <property type="nucleotide sequence ID" value="NZ_JACIEQ010000001.1"/>
</dbReference>
<protein>
    <submittedName>
        <fullName evidence="2">Glycosyl transferase family 25</fullName>
    </submittedName>
</protein>
<gene>
    <name evidence="2" type="ORF">GGR17_000109</name>
</gene>
<evidence type="ECO:0000313" key="3">
    <source>
        <dbReference type="Proteomes" id="UP000585681"/>
    </source>
</evidence>
<comment type="caution">
    <text evidence="2">The sequence shown here is derived from an EMBL/GenBank/DDBJ whole genome shotgun (WGS) entry which is preliminary data.</text>
</comment>
<keyword evidence="3" id="KW-1185">Reference proteome</keyword>
<organism evidence="2 3">
    <name type="scientific">Actibacterium naphthalenivorans</name>
    <dbReference type="NCBI Taxonomy" id="1614693"/>
    <lineage>
        <taxon>Bacteria</taxon>
        <taxon>Pseudomonadati</taxon>
        <taxon>Pseudomonadota</taxon>
        <taxon>Alphaproteobacteria</taxon>
        <taxon>Rhodobacterales</taxon>
        <taxon>Roseobacteraceae</taxon>
        <taxon>Actibacterium</taxon>
    </lineage>
</organism>
<feature type="domain" description="Glycosyl transferase family 25" evidence="1">
    <location>
        <begin position="9"/>
        <end position="175"/>
    </location>
</feature>
<dbReference type="GO" id="GO:0016740">
    <property type="term" value="F:transferase activity"/>
    <property type="evidence" value="ECO:0007669"/>
    <property type="project" value="UniProtKB-KW"/>
</dbReference>
<dbReference type="AlphaFoldDB" id="A0A840C9U1"/>
<dbReference type="Proteomes" id="UP000585681">
    <property type="component" value="Unassembled WGS sequence"/>
</dbReference>
<keyword evidence="2" id="KW-0808">Transferase</keyword>
<evidence type="ECO:0000259" key="1">
    <source>
        <dbReference type="Pfam" id="PF01755"/>
    </source>
</evidence>
<evidence type="ECO:0000313" key="2">
    <source>
        <dbReference type="EMBL" id="MBB4020318.1"/>
    </source>
</evidence>
<name>A0A840C9U1_9RHOB</name>
<dbReference type="Pfam" id="PF01755">
    <property type="entry name" value="Glyco_transf_25"/>
    <property type="match status" value="1"/>
</dbReference>
<dbReference type="EMBL" id="JACIEQ010000001">
    <property type="protein sequence ID" value="MBB4020318.1"/>
    <property type="molecule type" value="Genomic_DNA"/>
</dbReference>
<sequence length="249" mass="27370">MPAADAPYPIFVLTLPGDEARRQPLLDRLAGMGLGHELFFGIDGREGLSPAQDAMIDRPAIRRALRRDLCDAELACALSHQAIYRAILTRGLPGAVILEDDAIVDAPFGRFMQTGPHTQADMILLDHRCGRFTRRPVAMLMPGVAAYRVILPPTLATGYVLSAAGARWMLDACTPLSGTADWPCDISRLGAIAAAPRIVGHYEQGEGWTHLQGSRARHKQDTLPKGRARLLSRGYWALKIKRARSRRLY</sequence>
<dbReference type="InterPro" id="IPR002654">
    <property type="entry name" value="Glyco_trans_25"/>
</dbReference>
<dbReference type="CDD" id="cd06532">
    <property type="entry name" value="Glyco_transf_25"/>
    <property type="match status" value="1"/>
</dbReference>
<proteinExistence type="predicted"/>
<accession>A0A840C9U1</accession>